<dbReference type="SMART" id="SM00387">
    <property type="entry name" value="HATPase_c"/>
    <property type="match status" value="1"/>
</dbReference>
<keyword evidence="5" id="KW-0902">Two-component regulatory system</keyword>
<dbReference type="EMBL" id="JAHLPM010000001">
    <property type="protein sequence ID" value="MBU5436710.1"/>
    <property type="molecule type" value="Genomic_DNA"/>
</dbReference>
<evidence type="ECO:0000313" key="9">
    <source>
        <dbReference type="Proteomes" id="UP000749471"/>
    </source>
</evidence>
<gene>
    <name evidence="8" type="ORF">KQI42_01750</name>
</gene>
<dbReference type="PANTHER" id="PTHR43065">
    <property type="entry name" value="SENSOR HISTIDINE KINASE"/>
    <property type="match status" value="1"/>
</dbReference>
<evidence type="ECO:0000313" key="8">
    <source>
        <dbReference type="EMBL" id="MBU5436710.1"/>
    </source>
</evidence>
<keyword evidence="2" id="KW-0547">Nucleotide-binding</keyword>
<evidence type="ECO:0000256" key="1">
    <source>
        <dbReference type="ARBA" id="ARBA00022679"/>
    </source>
</evidence>
<dbReference type="Pfam" id="PF02518">
    <property type="entry name" value="HATPase_c"/>
    <property type="match status" value="1"/>
</dbReference>
<sequence length="421" mass="48883">MNKYKKYILFSLLVAIFGEIYFYPFDSRLKFSAGVAVLQLIILIEDNIDEKFFSPLCGIMVFAMRSIFNLLFTSMKLKEIIVINIPSLIYYIVFGFLCYVSRIVKNKDNLLRVLITFTIIDSLSNICESLLRRGISLNIVQGIIAAGMIRSLVAYIIYFIYNRQKFFILKKEYQKRYTQINLLVADIQAEVFYLKKSLKDIEDVMGRSYSLYETHKEDCELREQTLSIAREVHEIKKDYLRVLKGFESFIRSFERDETMSLSNIFIIIRDNTDRCINESNKNIKITFKFQEDISLKSYYNLFTILNNLIMNSIDACKDNDEIKILEEHDEEFFYFTVSDTGEGIDKDVIPYIFNPGFTTKFDTFTGKASTGIGLPHVKNIIDNLNGVIYVESRIERGTTFKIKIPKISLVGGKNGKNNSNN</sequence>
<keyword evidence="6" id="KW-0812">Transmembrane</keyword>
<evidence type="ECO:0000256" key="4">
    <source>
        <dbReference type="ARBA" id="ARBA00022840"/>
    </source>
</evidence>
<dbReference type="InterPro" id="IPR005467">
    <property type="entry name" value="His_kinase_dom"/>
</dbReference>
<keyword evidence="1" id="KW-0808">Transferase</keyword>
<accession>A0ABS6E1C5</accession>
<comment type="caution">
    <text evidence="8">The sequence shown here is derived from an EMBL/GenBank/DDBJ whole genome shotgun (WGS) entry which is preliminary data.</text>
</comment>
<dbReference type="Proteomes" id="UP000749471">
    <property type="component" value="Unassembled WGS sequence"/>
</dbReference>
<feature type="transmembrane region" description="Helical" evidence="6">
    <location>
        <begin position="137"/>
        <end position="161"/>
    </location>
</feature>
<name>A0ABS6E1C5_9FIRM</name>
<keyword evidence="9" id="KW-1185">Reference proteome</keyword>
<keyword evidence="4" id="KW-0067">ATP-binding</keyword>
<feature type="domain" description="Histidine kinase" evidence="7">
    <location>
        <begin position="301"/>
        <end position="408"/>
    </location>
</feature>
<dbReference type="GO" id="GO:0016301">
    <property type="term" value="F:kinase activity"/>
    <property type="evidence" value="ECO:0007669"/>
    <property type="project" value="UniProtKB-KW"/>
</dbReference>
<evidence type="ECO:0000256" key="2">
    <source>
        <dbReference type="ARBA" id="ARBA00022741"/>
    </source>
</evidence>
<dbReference type="InterPro" id="IPR003594">
    <property type="entry name" value="HATPase_dom"/>
</dbReference>
<protein>
    <submittedName>
        <fullName evidence="8">Sensor histidine kinase</fullName>
    </submittedName>
</protein>
<keyword evidence="3 8" id="KW-0418">Kinase</keyword>
<dbReference type="RefSeq" id="WP_216516123.1">
    <property type="nucleotide sequence ID" value="NZ_JAHLPM010000001.1"/>
</dbReference>
<keyword evidence="6" id="KW-0472">Membrane</keyword>
<organism evidence="8 9">
    <name type="scientific">Tissierella simiarum</name>
    <dbReference type="NCBI Taxonomy" id="2841534"/>
    <lineage>
        <taxon>Bacteria</taxon>
        <taxon>Bacillati</taxon>
        <taxon>Bacillota</taxon>
        <taxon>Tissierellia</taxon>
        <taxon>Tissierellales</taxon>
        <taxon>Tissierellaceae</taxon>
        <taxon>Tissierella</taxon>
    </lineage>
</organism>
<evidence type="ECO:0000256" key="5">
    <source>
        <dbReference type="ARBA" id="ARBA00023012"/>
    </source>
</evidence>
<dbReference type="PROSITE" id="PS50109">
    <property type="entry name" value="HIS_KIN"/>
    <property type="match status" value="1"/>
</dbReference>
<evidence type="ECO:0000256" key="3">
    <source>
        <dbReference type="ARBA" id="ARBA00022777"/>
    </source>
</evidence>
<dbReference type="PANTHER" id="PTHR43065:SF46">
    <property type="entry name" value="C4-DICARBOXYLATE TRANSPORT SENSOR PROTEIN DCTB"/>
    <property type="match status" value="1"/>
</dbReference>
<proteinExistence type="predicted"/>
<evidence type="ECO:0000256" key="6">
    <source>
        <dbReference type="SAM" id="Phobius"/>
    </source>
</evidence>
<reference evidence="8 9" key="1">
    <citation type="submission" date="2021-06" db="EMBL/GenBank/DDBJ databases">
        <authorList>
            <person name="Sun Q."/>
            <person name="Li D."/>
        </authorList>
    </citation>
    <scope>NUCLEOTIDE SEQUENCE [LARGE SCALE GENOMIC DNA]</scope>
    <source>
        <strain evidence="8 9">MSJ-40</strain>
    </source>
</reference>
<feature type="transmembrane region" description="Helical" evidence="6">
    <location>
        <begin position="7"/>
        <end position="23"/>
    </location>
</feature>
<evidence type="ECO:0000259" key="7">
    <source>
        <dbReference type="PROSITE" id="PS50109"/>
    </source>
</evidence>
<keyword evidence="6" id="KW-1133">Transmembrane helix</keyword>
<feature type="transmembrane region" description="Helical" evidence="6">
    <location>
        <begin position="52"/>
        <end position="74"/>
    </location>
</feature>
<feature type="transmembrane region" description="Helical" evidence="6">
    <location>
        <begin position="80"/>
        <end position="99"/>
    </location>
</feature>